<dbReference type="Proteomes" id="UP000615446">
    <property type="component" value="Unassembled WGS sequence"/>
</dbReference>
<accession>A0A8H3LS97</accession>
<feature type="region of interest" description="Disordered" evidence="1">
    <location>
        <begin position="1"/>
        <end position="61"/>
    </location>
</feature>
<dbReference type="AlphaFoldDB" id="A0A8H3LS97"/>
<comment type="caution">
    <text evidence="2">The sequence shown here is derived from an EMBL/GenBank/DDBJ whole genome shotgun (WGS) entry which is preliminary data.</text>
</comment>
<sequence length="90" mass="10713">MLTAIMEAARPQPSSTSKSHEETPDMEVDKTTEYNQNNRTMYRKTRLQKKREKTAKKQEKKTRTALINLLKVINLQSHNNTENFYRWQTL</sequence>
<feature type="compositionally biased region" description="Basic residues" evidence="1">
    <location>
        <begin position="41"/>
        <end position="60"/>
    </location>
</feature>
<reference evidence="2" key="1">
    <citation type="submission" date="2019-10" db="EMBL/GenBank/DDBJ databases">
        <title>Conservation and host-specific expression of non-tandemly repeated heterogenous ribosome RNA gene in arbuscular mycorrhizal fungi.</title>
        <authorList>
            <person name="Maeda T."/>
            <person name="Kobayashi Y."/>
            <person name="Nakagawa T."/>
            <person name="Ezawa T."/>
            <person name="Yamaguchi K."/>
            <person name="Bino T."/>
            <person name="Nishimoto Y."/>
            <person name="Shigenobu S."/>
            <person name="Kawaguchi M."/>
        </authorList>
    </citation>
    <scope>NUCLEOTIDE SEQUENCE</scope>
    <source>
        <strain evidence="2">HR1</strain>
    </source>
</reference>
<evidence type="ECO:0000256" key="1">
    <source>
        <dbReference type="SAM" id="MobiDB-lite"/>
    </source>
</evidence>
<feature type="compositionally biased region" description="Basic and acidic residues" evidence="1">
    <location>
        <begin position="18"/>
        <end position="32"/>
    </location>
</feature>
<evidence type="ECO:0000313" key="2">
    <source>
        <dbReference type="EMBL" id="GES90975.1"/>
    </source>
</evidence>
<protein>
    <submittedName>
        <fullName evidence="2">Uncharacterized protein</fullName>
    </submittedName>
</protein>
<gene>
    <name evidence="2" type="ORF">RCL2_001780700</name>
</gene>
<name>A0A8H3LS97_9GLOM</name>
<proteinExistence type="predicted"/>
<organism evidence="2 3">
    <name type="scientific">Rhizophagus clarus</name>
    <dbReference type="NCBI Taxonomy" id="94130"/>
    <lineage>
        <taxon>Eukaryota</taxon>
        <taxon>Fungi</taxon>
        <taxon>Fungi incertae sedis</taxon>
        <taxon>Mucoromycota</taxon>
        <taxon>Glomeromycotina</taxon>
        <taxon>Glomeromycetes</taxon>
        <taxon>Glomerales</taxon>
        <taxon>Glomeraceae</taxon>
        <taxon>Rhizophagus</taxon>
    </lineage>
</organism>
<evidence type="ECO:0000313" key="3">
    <source>
        <dbReference type="Proteomes" id="UP000615446"/>
    </source>
</evidence>
<dbReference type="EMBL" id="BLAL01000197">
    <property type="protein sequence ID" value="GES90975.1"/>
    <property type="molecule type" value="Genomic_DNA"/>
</dbReference>